<dbReference type="AlphaFoldDB" id="A0A498JLG2"/>
<gene>
    <name evidence="2" type="ORF">DVH24_023845</name>
</gene>
<sequence>MAIPAAALTVVVAHNAASAHREETLGQEAHGASSQKMQAQTDVRPRQQPLAPTTFTWMQAAQSKATQATPTKAASARAPDVLPQPSRQSNIVLDQFNQPISISQG</sequence>
<organism evidence="2 3">
    <name type="scientific">Malus domestica</name>
    <name type="common">Apple</name>
    <name type="synonym">Pyrus malus</name>
    <dbReference type="NCBI Taxonomy" id="3750"/>
    <lineage>
        <taxon>Eukaryota</taxon>
        <taxon>Viridiplantae</taxon>
        <taxon>Streptophyta</taxon>
        <taxon>Embryophyta</taxon>
        <taxon>Tracheophyta</taxon>
        <taxon>Spermatophyta</taxon>
        <taxon>Magnoliopsida</taxon>
        <taxon>eudicotyledons</taxon>
        <taxon>Gunneridae</taxon>
        <taxon>Pentapetalae</taxon>
        <taxon>rosids</taxon>
        <taxon>fabids</taxon>
        <taxon>Rosales</taxon>
        <taxon>Rosaceae</taxon>
        <taxon>Amygdaloideae</taxon>
        <taxon>Maleae</taxon>
        <taxon>Malus</taxon>
    </lineage>
</organism>
<name>A0A498JLG2_MALDO</name>
<feature type="compositionally biased region" description="Polar residues" evidence="1">
    <location>
        <begin position="60"/>
        <end position="72"/>
    </location>
</feature>
<evidence type="ECO:0000313" key="3">
    <source>
        <dbReference type="Proteomes" id="UP000290289"/>
    </source>
</evidence>
<dbReference type="EMBL" id="RDQH01000333">
    <property type="protein sequence ID" value="RXH94161.1"/>
    <property type="molecule type" value="Genomic_DNA"/>
</dbReference>
<reference evidence="2 3" key="1">
    <citation type="submission" date="2018-10" db="EMBL/GenBank/DDBJ databases">
        <title>A high-quality apple genome assembly.</title>
        <authorList>
            <person name="Hu J."/>
        </authorList>
    </citation>
    <scope>NUCLEOTIDE SEQUENCE [LARGE SCALE GENOMIC DNA]</scope>
    <source>
        <strain evidence="3">cv. HFTH1</strain>
        <tissue evidence="2">Young leaf</tissue>
    </source>
</reference>
<keyword evidence="3" id="KW-1185">Reference proteome</keyword>
<evidence type="ECO:0000313" key="2">
    <source>
        <dbReference type="EMBL" id="RXH94161.1"/>
    </source>
</evidence>
<comment type="caution">
    <text evidence="2">The sequence shown here is derived from an EMBL/GenBank/DDBJ whole genome shotgun (WGS) entry which is preliminary data.</text>
</comment>
<dbReference type="Proteomes" id="UP000290289">
    <property type="component" value="Chromosome 7"/>
</dbReference>
<feature type="region of interest" description="Disordered" evidence="1">
    <location>
        <begin position="60"/>
        <end position="89"/>
    </location>
</feature>
<feature type="region of interest" description="Disordered" evidence="1">
    <location>
        <begin position="18"/>
        <end position="46"/>
    </location>
</feature>
<protein>
    <submittedName>
        <fullName evidence="2">Uncharacterized protein</fullName>
    </submittedName>
</protein>
<evidence type="ECO:0000256" key="1">
    <source>
        <dbReference type="SAM" id="MobiDB-lite"/>
    </source>
</evidence>
<accession>A0A498JLG2</accession>
<proteinExistence type="predicted"/>
<feature type="compositionally biased region" description="Polar residues" evidence="1">
    <location>
        <begin position="32"/>
        <end position="41"/>
    </location>
</feature>